<sequence length="2232" mass="260833">MKVKNIKQYRKIYKEEIRLDEHKNENYIGNFYDTANGRVKGWFDIYFGDTDGSGTAQQGVNNKLKSFLDMAKDGQAVYEFLQNAVDAGSTRFLMFYETDKVTNNDYLMIINNGEMFSPAHIRSILNIGSSTKSNETEKIGQFGIGFKLAHRLVGKDNALDELIQDLTGPILFSWKNSEILNFNDNIEEVDFDYEVDKKQKMTISDSHPWLFKILLTTFPSGYKEKPISWKGETTETAPFTEEDLRTLSRWIQNKREFIESDFEEGSLFLMKLGEGKLKELQSESNLDQGVRFSLAIIKETGNNIERRLEKAVINNSEVEFPELEYHKILLPKDKETINDYAYIRYGKTEPELREVERQNIHDELDIEILFGFRKRDEVGDFFRGAPNFFLYFPLSEEVHNYNFILHSNALYKGSNRTFLHSGGGNGMNERLFKVIIKYLEADLRDLYHKDKEKFKNLYYAILTSEETNLDRHKWVNKSFAYPLYEMLRRIIPIRGGAYNKSSLEAHSVHIFLKDTKIEFQNQIKWFDWESLDEKTTDKIVEKLNLNVFNVYHALNEINENTINHWMGKSSSKARSFIDELIAKPNHGINFSDIKNKFSKIKWIECSDGKFRSISTIENDNCIILYKGLFENKDLFQKLGLLTTENDESAFVDKFRNNFQQNELKQLTYSNLTKLFSSLVKDEHLDTLSNQEKYTLFELFRQLDDSPRERLKELKLYKNRLGKYLPFKHLINYELDTYSWLDDFKIDQSQLTDPAEYFLNNLVNDEIAYYENVIFPLWDIVLRNVTSNNDYVENVEKIRLHIINLFNISNWSDKNSKLLSDHENIIFKGEVIESISNYFDDKLLDLNDNDYEKYQQIGQEFFDIEIIDRCQSALYYNEPFGYENARIIFNAGEAVSEEIIIQILKLAGLLNFNLFEEHVIIKTKQGYIIESIEEGKFQFDPSDEVVKTALADNDKYVALPSGLIEYAKPHLANSNLFQQFLSDDEIDKLDLINFIFQQNTELKFNYLKSLEDIFLDADWGDSNNNEQLLRLISEFSDHSNFKEIKQKITIFDDEHEVSLADLPILTQYFELDGIELDISKILNTEADDTNFVYKFQKSIAERGIINSEQLSKIFISEKVKLNSLKVEFTNAVNTDNLIRNTDQLIFLLKTNLYNDNDNFYVPLAFNQGVTPLKNVLYLNKNKNSGVIKSQLILDDRFNDLDERLDLPFEISKNLNIKDIECFDDLSYNEAFIEERQVEVIKYIYSNNILELNNSSKIRIYLQNSIKHKIHADSKYLLPEEVLPNELLQWLESDADDRDFKIEFFKNLHIKSELSPIIELRKYLINDSKEYYGNWQDLNAHALNNTLKWLSQLEVYSLHVNVDRNKIELLQNILLNLFQDNKIVNESIPLLVYKNSTQRIGISSESNDIHKIDWKILESLQKANDRYFNDFLSTNNYTILFPSIENESLSVNINDLDLNEIIVNKEFVSKGHSELSDETYNQWKVNKNIRLYSCQELCYDLLIDEEYIGRNINLDEECEFVQKDNFLKIYFSDKISINHLIELSSQYHNEHLYNLHLNLKAYQEHFAEFNSNIIQAIENSENEEIKSQLAYIKDQLEYAAEKKEILTTFESEKEYSHSWFESYLNLLNNYNKQGSTEKRKSIQFSKIQPVINNEGLRVDKFYKLKGANSFIGINIEEVTDIKLKLIYKNNKVSTLNAVHISKSGQDVIIQLAKNIDRVESVYLAEIKFTPVLDLASRLLKSFESLEPWKDLYTESRVPYLNFIYGPPGTGKTTKLVNIIRGEDREILNISENAKILVLTPTNKAADVLCKKLIDQNFDNIVRLGGQTDYEIDESYYSQNLETHQLNHGLLVASTIHRLPYYELKGNNENRLLYQYPWDYIIIDEASMVNLPYLIFALVSGRDANNDVEVLIAGDPKQIPPVQVVLDQEVKEILENRIDENIYKMIGLSDFRKEANYSLNRKETEIGKVFNLSKQYRSLIGIGNAFSKYAYGGHLEHHRNDEIPLELPEGINQLIKNQVTFVDIPVTNHTPLYAVEMKLFGSSFHIYSAILVYEFLKKFIAINAGENHYRIGLISPYKIQANLMNRLVSSLDLNNSNISIYCDTVHGFQGDECDIVFFVVNPNNVKYTGHPNSLLSKEYIYNVAISRARDYLVVLHPQEIKNPHIRQIEKYAQQGMVSKINSREIEKYLFDKESFIEENTFVTTHDTINFFEGFEWRYYIKRSNSAIDFQLNEKG</sequence>
<dbReference type="PANTHER" id="PTHR43788:SF8">
    <property type="entry name" value="DNA-BINDING PROTEIN SMUBP-2"/>
    <property type="match status" value="1"/>
</dbReference>
<dbReference type="SUPFAM" id="SSF55874">
    <property type="entry name" value="ATPase domain of HSP90 chaperone/DNA topoisomerase II/histidine kinase"/>
    <property type="match status" value="1"/>
</dbReference>
<evidence type="ECO:0000259" key="5">
    <source>
        <dbReference type="Pfam" id="PF13087"/>
    </source>
</evidence>
<keyword evidence="1" id="KW-0547">Nucleotide-binding</keyword>
<dbReference type="InterPro" id="IPR027417">
    <property type="entry name" value="P-loop_NTPase"/>
</dbReference>
<evidence type="ECO:0000256" key="3">
    <source>
        <dbReference type="ARBA" id="ARBA00022806"/>
    </source>
</evidence>
<dbReference type="InterPro" id="IPR058210">
    <property type="entry name" value="SACS/Nov_dom"/>
</dbReference>
<name>A0A9X4MZ90_9FLAO</name>
<dbReference type="GO" id="GO:0016787">
    <property type="term" value="F:hydrolase activity"/>
    <property type="evidence" value="ECO:0007669"/>
    <property type="project" value="UniProtKB-KW"/>
</dbReference>
<proteinExistence type="predicted"/>
<keyword evidence="8" id="KW-1185">Reference proteome</keyword>
<dbReference type="RefSeq" id="WP_304420273.1">
    <property type="nucleotide sequence ID" value="NZ_JANCMU010000002.1"/>
</dbReference>
<evidence type="ECO:0000259" key="6">
    <source>
        <dbReference type="Pfam" id="PF25794"/>
    </source>
</evidence>
<comment type="caution">
    <text evidence="7">The sequence shown here is derived from an EMBL/GenBank/DDBJ whole genome shotgun (WGS) entry which is preliminary data.</text>
</comment>
<keyword evidence="2" id="KW-0378">Hydrolase</keyword>
<dbReference type="Proteomes" id="UP001152599">
    <property type="component" value="Unassembled WGS sequence"/>
</dbReference>
<protein>
    <submittedName>
        <fullName evidence="7">AAA domain-containing protein</fullName>
    </submittedName>
</protein>
<dbReference type="PANTHER" id="PTHR43788">
    <property type="entry name" value="DNA2/NAM7 HELICASE FAMILY MEMBER"/>
    <property type="match status" value="1"/>
</dbReference>
<reference evidence="7" key="1">
    <citation type="submission" date="2022-07" db="EMBL/GenBank/DDBJ databases">
        <title>Description and genome-wide analysis of Profundicola chukchiensis gen. nov., sp. nov., marine bacteria isolated from bottom sediments of the Chukchi Sea.</title>
        <authorList>
            <person name="Romanenko L."/>
            <person name="Otstavnykh N."/>
            <person name="Kurilenko V."/>
            <person name="Eremeev V."/>
            <person name="Velansky P."/>
            <person name="Mikhailov V."/>
            <person name="Isaeva M."/>
        </authorList>
    </citation>
    <scope>NUCLEOTIDE SEQUENCE</scope>
    <source>
        <strain evidence="7">KMM 9713</strain>
    </source>
</reference>
<dbReference type="InterPro" id="IPR036890">
    <property type="entry name" value="HATPase_C_sf"/>
</dbReference>
<feature type="domain" description="Sacsin/Nov" evidence="6">
    <location>
        <begin position="61"/>
        <end position="147"/>
    </location>
</feature>
<evidence type="ECO:0000256" key="1">
    <source>
        <dbReference type="ARBA" id="ARBA00022741"/>
    </source>
</evidence>
<dbReference type="Gene3D" id="3.40.50.300">
    <property type="entry name" value="P-loop containing nucleotide triphosphate hydrolases"/>
    <property type="match status" value="2"/>
</dbReference>
<dbReference type="Pfam" id="PF13245">
    <property type="entry name" value="AAA_19"/>
    <property type="match status" value="1"/>
</dbReference>
<dbReference type="Pfam" id="PF25794">
    <property type="entry name" value="SACS"/>
    <property type="match status" value="1"/>
</dbReference>
<feature type="domain" description="DNA2/NAM7 helicase-like C-terminal" evidence="5">
    <location>
        <begin position="1964"/>
        <end position="2152"/>
    </location>
</feature>
<evidence type="ECO:0000256" key="2">
    <source>
        <dbReference type="ARBA" id="ARBA00022801"/>
    </source>
</evidence>
<dbReference type="GO" id="GO:0005524">
    <property type="term" value="F:ATP binding"/>
    <property type="evidence" value="ECO:0007669"/>
    <property type="project" value="UniProtKB-KW"/>
</dbReference>
<accession>A0A9X4MZ90</accession>
<dbReference type="Pfam" id="PF13087">
    <property type="entry name" value="AAA_12"/>
    <property type="match status" value="1"/>
</dbReference>
<gene>
    <name evidence="7" type="ORF">NMK71_04715</name>
</gene>
<dbReference type="SUPFAM" id="SSF52540">
    <property type="entry name" value="P-loop containing nucleoside triphosphate hydrolases"/>
    <property type="match status" value="1"/>
</dbReference>
<dbReference type="InterPro" id="IPR050534">
    <property type="entry name" value="Coronavir_polyprotein_1ab"/>
</dbReference>
<evidence type="ECO:0000313" key="8">
    <source>
        <dbReference type="Proteomes" id="UP001152599"/>
    </source>
</evidence>
<keyword evidence="4" id="KW-0067">ATP-binding</keyword>
<dbReference type="InterPro" id="IPR041679">
    <property type="entry name" value="DNA2/NAM7-like_C"/>
</dbReference>
<evidence type="ECO:0000313" key="7">
    <source>
        <dbReference type="EMBL" id="MDG4945707.1"/>
    </source>
</evidence>
<dbReference type="EMBL" id="JANCMU010000002">
    <property type="protein sequence ID" value="MDG4945707.1"/>
    <property type="molecule type" value="Genomic_DNA"/>
</dbReference>
<evidence type="ECO:0000256" key="4">
    <source>
        <dbReference type="ARBA" id="ARBA00022840"/>
    </source>
</evidence>
<organism evidence="7 8">
    <name type="scientific">Profundicola chukchiensis</name>
    <dbReference type="NCBI Taxonomy" id="2961959"/>
    <lineage>
        <taxon>Bacteria</taxon>
        <taxon>Pseudomonadati</taxon>
        <taxon>Bacteroidota</taxon>
        <taxon>Flavobacteriia</taxon>
        <taxon>Flavobacteriales</taxon>
        <taxon>Weeksellaceae</taxon>
        <taxon>Profundicola</taxon>
    </lineage>
</organism>
<keyword evidence="3" id="KW-0347">Helicase</keyword>
<dbReference type="GO" id="GO:0043139">
    <property type="term" value="F:5'-3' DNA helicase activity"/>
    <property type="evidence" value="ECO:0007669"/>
    <property type="project" value="TreeGrafter"/>
</dbReference>
<dbReference type="NCBIfam" id="NF047352">
    <property type="entry name" value="P_loop_sacsin"/>
    <property type="match status" value="1"/>
</dbReference>